<dbReference type="EMBL" id="BNAU01000001">
    <property type="protein sequence ID" value="GHE80402.1"/>
    <property type="molecule type" value="Genomic_DNA"/>
</dbReference>
<dbReference type="PANTHER" id="PTHR46696:SF1">
    <property type="entry name" value="CYTOCHROME P450 YJIB-RELATED"/>
    <property type="match status" value="1"/>
</dbReference>
<gene>
    <name evidence="2" type="ORF">GCM10017786_08130</name>
</gene>
<comment type="similarity">
    <text evidence="1">Belongs to the cytochrome P450 family.</text>
</comment>
<keyword evidence="3" id="KW-1185">Reference proteome</keyword>
<dbReference type="InterPro" id="IPR001128">
    <property type="entry name" value="Cyt_P450"/>
</dbReference>
<comment type="caution">
    <text evidence="2">The sequence shown here is derived from an EMBL/GenBank/DDBJ whole genome shotgun (WGS) entry which is preliminary data.</text>
</comment>
<dbReference type="CDD" id="cd11037">
    <property type="entry name" value="CYP199A2-like"/>
    <property type="match status" value="1"/>
</dbReference>
<dbReference type="PRINTS" id="PR00359">
    <property type="entry name" value="BP450"/>
</dbReference>
<reference evidence="3" key="1">
    <citation type="journal article" date="2019" name="Int. J. Syst. Evol. Microbiol.">
        <title>The Global Catalogue of Microorganisms (GCM) 10K type strain sequencing project: providing services to taxonomists for standard genome sequencing and annotation.</title>
        <authorList>
            <consortium name="The Broad Institute Genomics Platform"/>
            <consortium name="The Broad Institute Genome Sequencing Center for Infectious Disease"/>
            <person name="Wu L."/>
            <person name="Ma J."/>
        </authorList>
    </citation>
    <scope>NUCLEOTIDE SEQUENCE [LARGE SCALE GENOMIC DNA]</scope>
    <source>
        <strain evidence="3">CGMCC 4.7677</strain>
    </source>
</reference>
<accession>A0ABQ3IET2</accession>
<sequence length="396" mass="44252">MVTTTESTAYETDLDLFSDEVLLEPFEHYRELRDMGPVVYLKKYDLYGLFRYDQVRNALNNWEVFSSAQGVALNPIANEAWKNSILCMDPPEHRKIRKVFDDALRPKFIRKVAGDIEQQAETLVDELVQRGEFDGVTDFAHKLPVSIVMDLVGFPRDEGRDKILGWAVNSFNFAGPPGERQTASLPLAQAQLEYLINNAKPENLLPDSFGKVVYAAADRGEITHEEAVTMMLGYANAGLDTTINAVGSTLWLLARKPDQWDAIRQDPKLVPSAFLEGIRLESPAQFFSRVTTEDADVDGVTIPRGSRVLHSYASANRDERHYPNPDTFDARRNPVDILAFDSGIHTCPGRTLASMEGHALFTALAKRVSKIELTGEPTRTPNSITRGLDTLPIRVS</sequence>
<name>A0ABQ3IET2_9PSEU</name>
<dbReference type="InterPro" id="IPR036396">
    <property type="entry name" value="Cyt_P450_sf"/>
</dbReference>
<dbReference type="InterPro" id="IPR002397">
    <property type="entry name" value="Cyt_P450_B"/>
</dbReference>
<dbReference type="Gene3D" id="1.10.630.10">
    <property type="entry name" value="Cytochrome P450"/>
    <property type="match status" value="1"/>
</dbReference>
<evidence type="ECO:0000256" key="1">
    <source>
        <dbReference type="ARBA" id="ARBA00010617"/>
    </source>
</evidence>
<dbReference type="Proteomes" id="UP000605897">
    <property type="component" value="Unassembled WGS sequence"/>
</dbReference>
<dbReference type="SUPFAM" id="SSF48264">
    <property type="entry name" value="Cytochrome P450"/>
    <property type="match status" value="1"/>
</dbReference>
<evidence type="ECO:0000313" key="3">
    <source>
        <dbReference type="Proteomes" id="UP000605897"/>
    </source>
</evidence>
<protein>
    <submittedName>
        <fullName evidence="2">Cytochrome P450</fullName>
    </submittedName>
</protein>
<evidence type="ECO:0000313" key="2">
    <source>
        <dbReference type="EMBL" id="GHE80402.1"/>
    </source>
</evidence>
<dbReference type="PANTHER" id="PTHR46696">
    <property type="entry name" value="P450, PUTATIVE (EUROFUNG)-RELATED"/>
    <property type="match status" value="1"/>
</dbReference>
<dbReference type="Pfam" id="PF00067">
    <property type="entry name" value="p450"/>
    <property type="match status" value="1"/>
</dbReference>
<organism evidence="2 3">
    <name type="scientific">Amycolatopsis deserti</name>
    <dbReference type="NCBI Taxonomy" id="185696"/>
    <lineage>
        <taxon>Bacteria</taxon>
        <taxon>Bacillati</taxon>
        <taxon>Actinomycetota</taxon>
        <taxon>Actinomycetes</taxon>
        <taxon>Pseudonocardiales</taxon>
        <taxon>Pseudonocardiaceae</taxon>
        <taxon>Amycolatopsis</taxon>
    </lineage>
</organism>
<proteinExistence type="inferred from homology"/>